<accession>A0A016VC80</accession>
<dbReference type="EMBL" id="JARK01001349">
    <property type="protein sequence ID" value="EYC24622.1"/>
    <property type="molecule type" value="Genomic_DNA"/>
</dbReference>
<evidence type="ECO:0000313" key="2">
    <source>
        <dbReference type="Proteomes" id="UP000024635"/>
    </source>
</evidence>
<comment type="caution">
    <text evidence="1">The sequence shown here is derived from an EMBL/GenBank/DDBJ whole genome shotgun (WGS) entry which is preliminary data.</text>
</comment>
<gene>
    <name evidence="1" type="primary">Acey_s0013.g2010</name>
    <name evidence="1" type="ORF">Y032_0013g2010</name>
</gene>
<dbReference type="AlphaFoldDB" id="A0A016VC80"/>
<sequence length="192" mass="22483">MCGATITQMTRSGAIRRTPMTERRALDSPCVVQMAKALFMSLIYRLARSRRRQIEDVEKYYGVNDEHGRLLIDRKKATEWWGDYFKKISTRELSHPPIPQLPPTYGPIQPITVDETVVAEAHEAWVKRRVLMMYLAAELWKSKDWNPAEWLTAFFNLRFCGRRNGICSACQSRYYAACPVFLAHIYYIHKYI</sequence>
<keyword evidence="2" id="KW-1185">Reference proteome</keyword>
<evidence type="ECO:0000313" key="1">
    <source>
        <dbReference type="EMBL" id="EYC24622.1"/>
    </source>
</evidence>
<protein>
    <submittedName>
        <fullName evidence="1">Uncharacterized protein</fullName>
    </submittedName>
</protein>
<reference evidence="2" key="1">
    <citation type="journal article" date="2015" name="Nat. Genet.">
        <title>The genome and transcriptome of the zoonotic hookworm Ancylostoma ceylanicum identify infection-specific gene families.</title>
        <authorList>
            <person name="Schwarz E.M."/>
            <person name="Hu Y."/>
            <person name="Antoshechkin I."/>
            <person name="Miller M.M."/>
            <person name="Sternberg P.W."/>
            <person name="Aroian R.V."/>
        </authorList>
    </citation>
    <scope>NUCLEOTIDE SEQUENCE</scope>
    <source>
        <strain evidence="2">HY135</strain>
    </source>
</reference>
<name>A0A016VC80_9BILA</name>
<dbReference type="Proteomes" id="UP000024635">
    <property type="component" value="Unassembled WGS sequence"/>
</dbReference>
<proteinExistence type="predicted"/>
<organism evidence="1 2">
    <name type="scientific">Ancylostoma ceylanicum</name>
    <dbReference type="NCBI Taxonomy" id="53326"/>
    <lineage>
        <taxon>Eukaryota</taxon>
        <taxon>Metazoa</taxon>
        <taxon>Ecdysozoa</taxon>
        <taxon>Nematoda</taxon>
        <taxon>Chromadorea</taxon>
        <taxon>Rhabditida</taxon>
        <taxon>Rhabditina</taxon>
        <taxon>Rhabditomorpha</taxon>
        <taxon>Strongyloidea</taxon>
        <taxon>Ancylostomatidae</taxon>
        <taxon>Ancylostomatinae</taxon>
        <taxon>Ancylostoma</taxon>
    </lineage>
</organism>